<sequence>MGFRRTTPVSSELSSALGQQLGQVSAQIISKNLNISPTIEIRPGYRFNIVAVKDVTFTKAYQALRI</sequence>
<gene>
    <name evidence="1" type="ORF">GHO39_28320</name>
</gene>
<accession>A0A7X2C735</accession>
<evidence type="ECO:0000313" key="1">
    <source>
        <dbReference type="EMBL" id="MQT92962.1"/>
    </source>
</evidence>
<dbReference type="EMBL" id="WIWI01000292">
    <property type="protein sequence ID" value="MQT92962.1"/>
    <property type="molecule type" value="Genomic_DNA"/>
</dbReference>
<organism evidence="1 2">
    <name type="scientific">Pseudomonas helleri</name>
    <dbReference type="NCBI Taxonomy" id="1608996"/>
    <lineage>
        <taxon>Bacteria</taxon>
        <taxon>Pseudomonadati</taxon>
        <taxon>Pseudomonadota</taxon>
        <taxon>Gammaproteobacteria</taxon>
        <taxon>Pseudomonadales</taxon>
        <taxon>Pseudomonadaceae</taxon>
        <taxon>Pseudomonas</taxon>
    </lineage>
</organism>
<protein>
    <recommendedName>
        <fullName evidence="3">Conjugal transfer protein TrbI</fullName>
    </recommendedName>
</protein>
<proteinExistence type="predicted"/>
<name>A0A7X2C735_9PSED</name>
<evidence type="ECO:0008006" key="3">
    <source>
        <dbReference type="Google" id="ProtNLM"/>
    </source>
</evidence>
<reference evidence="1 2" key="1">
    <citation type="submission" date="2019-10" db="EMBL/GenBank/DDBJ databases">
        <title>Evaluation of single-gene subtyping targets for Pseudomonas.</title>
        <authorList>
            <person name="Reichler S.J."/>
            <person name="Orsi R.H."/>
            <person name="Wiedmann M."/>
            <person name="Martin N.H."/>
            <person name="Murphy S.I."/>
        </authorList>
    </citation>
    <scope>NUCLEOTIDE SEQUENCE [LARGE SCALE GENOMIC DNA]</scope>
    <source>
        <strain evidence="1 2">FSL R10-3254</strain>
    </source>
</reference>
<comment type="caution">
    <text evidence="1">The sequence shown here is derived from an EMBL/GenBank/DDBJ whole genome shotgun (WGS) entry which is preliminary data.</text>
</comment>
<dbReference type="AlphaFoldDB" id="A0A7X2C735"/>
<dbReference type="InterPro" id="IPR005498">
    <property type="entry name" value="T4SS_VirB10/TraB/TrbI"/>
</dbReference>
<dbReference type="Proteomes" id="UP000489190">
    <property type="component" value="Unassembled WGS sequence"/>
</dbReference>
<dbReference type="Pfam" id="PF03743">
    <property type="entry name" value="TrbI"/>
    <property type="match status" value="1"/>
</dbReference>
<evidence type="ECO:0000313" key="2">
    <source>
        <dbReference type="Proteomes" id="UP000489190"/>
    </source>
</evidence>